<proteinExistence type="predicted"/>
<evidence type="ECO:0000313" key="10">
    <source>
        <dbReference type="Proteomes" id="UP000069135"/>
    </source>
</evidence>
<feature type="domain" description="Histidine kinase" evidence="8">
    <location>
        <begin position="140"/>
        <end position="378"/>
    </location>
</feature>
<evidence type="ECO:0000256" key="1">
    <source>
        <dbReference type="ARBA" id="ARBA00000085"/>
    </source>
</evidence>
<dbReference type="Proteomes" id="UP000069135">
    <property type="component" value="Chromosome"/>
</dbReference>
<name>A0A0S1SIU3_9BACT</name>
<dbReference type="InterPro" id="IPR050980">
    <property type="entry name" value="2C_sensor_his_kinase"/>
</dbReference>
<keyword evidence="4" id="KW-0547">Nucleotide-binding</keyword>
<protein>
    <recommendedName>
        <fullName evidence="2">histidine kinase</fullName>
        <ecNumber evidence="2">2.7.13.3</ecNumber>
    </recommendedName>
</protein>
<dbReference type="InterPro" id="IPR036890">
    <property type="entry name" value="HATPase_C_sf"/>
</dbReference>
<keyword evidence="3" id="KW-0808">Transferase</keyword>
<accession>A0A0S1SIU3</accession>
<accession>A0A0S1SN07</accession>
<evidence type="ECO:0000256" key="2">
    <source>
        <dbReference type="ARBA" id="ARBA00012438"/>
    </source>
</evidence>
<organism evidence="9 10">
    <name type="scientific">Candidatus Peribacter riflensis</name>
    <dbReference type="NCBI Taxonomy" id="1735162"/>
    <lineage>
        <taxon>Bacteria</taxon>
        <taxon>Candidatus Peregrinibacteriota</taxon>
        <taxon>Candidatus Peribacteria</taxon>
        <taxon>Candidatus Peribacterales</taxon>
        <taxon>Candidatus Peribacteraceae</taxon>
        <taxon>Candidatus Peribacter</taxon>
    </lineage>
</organism>
<dbReference type="InterPro" id="IPR003594">
    <property type="entry name" value="HATPase_dom"/>
</dbReference>
<evidence type="ECO:0000256" key="5">
    <source>
        <dbReference type="ARBA" id="ARBA00022777"/>
    </source>
</evidence>
<dbReference type="Gene3D" id="3.30.565.10">
    <property type="entry name" value="Histidine kinase-like ATPase, C-terminal domain"/>
    <property type="match status" value="1"/>
</dbReference>
<feature type="region of interest" description="Disordered" evidence="7">
    <location>
        <begin position="1"/>
        <end position="47"/>
    </location>
</feature>
<accession>A0A0S1SVG9</accession>
<keyword evidence="6" id="KW-0067">ATP-binding</keyword>
<dbReference type="EC" id="2.7.13.3" evidence="2"/>
<evidence type="ECO:0000256" key="7">
    <source>
        <dbReference type="SAM" id="MobiDB-lite"/>
    </source>
</evidence>
<dbReference type="GO" id="GO:0005524">
    <property type="term" value="F:ATP binding"/>
    <property type="evidence" value="ECO:0007669"/>
    <property type="project" value="UniProtKB-KW"/>
</dbReference>
<reference evidence="10" key="1">
    <citation type="submission" date="2015-10" db="EMBL/GenBank/DDBJ databases">
        <title>Analysis of five complete genome sequences for members of the class Peribacteria in the recently recognized Peregrinibacteria bacterial phylum.</title>
        <authorList>
            <person name="Anantharaman K."/>
            <person name="Brown C.T."/>
            <person name="Burstein D."/>
            <person name="Castelle C.J."/>
            <person name="Probst A.J."/>
            <person name="Thomas B.C."/>
            <person name="Williams K.H."/>
            <person name="Banfield J.F."/>
        </authorList>
    </citation>
    <scope>NUCLEOTIDE SEQUENCE [LARGE SCALE GENOMIC DNA]</scope>
</reference>
<dbReference type="PROSITE" id="PS50109">
    <property type="entry name" value="HIS_KIN"/>
    <property type="match status" value="1"/>
</dbReference>
<feature type="compositionally biased region" description="Polar residues" evidence="7">
    <location>
        <begin position="21"/>
        <end position="46"/>
    </location>
</feature>
<sequence>MPDEHPHTPEIPGSTLPEAGQDQQIAQKRADTQVSSRMTTFAQQPDESAEKLQERFISEVLVPAIEWAILPDARDLVADITAQLEQGLPDSSRANDWGTRASAIVERMSRLLMQMEQVASRHLGPVGAFAMGEIAHHCPKFMHMLIAPTCRELALALERGDTEAAENCRRIILQEIGGTGVHAAEQRLQFLLEKYFITKLAFANRFQKAKKGISASGNFSRIMAQSERRMGEILHNVLRLEHHSYEVEFVTNIPEEQQEQDLIPRAGLIGEVLAELMLNAFKVMEQTKKGSKLIVTINLRKDGSMLLKVHDDGPGIGNRDPEELFRAGETTTQRFGGTGMGLTYLRQNIQEHFQGFLTAQKNTSEPGMTVSCILPPAEGWPQQEGDE</sequence>
<keyword evidence="5" id="KW-0418">Kinase</keyword>
<evidence type="ECO:0000313" key="9">
    <source>
        <dbReference type="EMBL" id="ALM12830.1"/>
    </source>
</evidence>
<accession>A0A0S1SQN7</accession>
<dbReference type="GO" id="GO:0004673">
    <property type="term" value="F:protein histidine kinase activity"/>
    <property type="evidence" value="ECO:0007669"/>
    <property type="project" value="UniProtKB-EC"/>
</dbReference>
<gene>
    <name evidence="9" type="ORF">PeribacterD1_0128</name>
</gene>
<comment type="catalytic activity">
    <reaction evidence="1">
        <text>ATP + protein L-histidine = ADP + protein N-phospho-L-histidine.</text>
        <dbReference type="EC" id="2.7.13.3"/>
    </reaction>
</comment>
<evidence type="ECO:0000256" key="4">
    <source>
        <dbReference type="ARBA" id="ARBA00022741"/>
    </source>
</evidence>
<accession>A0A0S1SI73</accession>
<dbReference type="SMART" id="SM00387">
    <property type="entry name" value="HATPase_c"/>
    <property type="match status" value="1"/>
</dbReference>
<dbReference type="KEGG" id="prf:PeribacterA2_0128"/>
<dbReference type="InterPro" id="IPR005467">
    <property type="entry name" value="His_kinase_dom"/>
</dbReference>
<reference evidence="9 10" key="2">
    <citation type="journal article" date="2016" name="PeerJ">
        <title>Analysis of five complete genome sequences for members of the class Peribacteria in the recently recognized Peregrinibacteria bacterial phylum.</title>
        <authorList>
            <person name="Anantharaman K."/>
            <person name="Brown C.T."/>
            <person name="Burstein D."/>
            <person name="Castelle C.J."/>
            <person name="Probst A.J."/>
            <person name="Thomas B.C."/>
            <person name="Williams K.H."/>
            <person name="Banfield J.F."/>
        </authorList>
    </citation>
    <scope>NUCLEOTIDE SEQUENCE [LARGE SCALE GENOMIC DNA]</scope>
    <source>
        <strain evidence="9">RIFOXYD1_FULL_PER-ii_59_16</strain>
    </source>
</reference>
<dbReference type="Pfam" id="PF02518">
    <property type="entry name" value="HATPase_c"/>
    <property type="match status" value="1"/>
</dbReference>
<dbReference type="PANTHER" id="PTHR44936:SF10">
    <property type="entry name" value="SENSOR PROTEIN RSTB"/>
    <property type="match status" value="1"/>
</dbReference>
<evidence type="ECO:0000259" key="8">
    <source>
        <dbReference type="PROSITE" id="PS50109"/>
    </source>
</evidence>
<evidence type="ECO:0000256" key="3">
    <source>
        <dbReference type="ARBA" id="ARBA00022679"/>
    </source>
</evidence>
<dbReference type="STRING" id="1735162.PeribacterB2_0128"/>
<dbReference type="EMBL" id="CP013065">
    <property type="protein sequence ID" value="ALM12830.1"/>
    <property type="molecule type" value="Genomic_DNA"/>
</dbReference>
<dbReference type="PANTHER" id="PTHR44936">
    <property type="entry name" value="SENSOR PROTEIN CREC"/>
    <property type="match status" value="1"/>
</dbReference>
<dbReference type="AlphaFoldDB" id="A0A0S1SIU3"/>
<evidence type="ECO:0000256" key="6">
    <source>
        <dbReference type="ARBA" id="ARBA00022840"/>
    </source>
</evidence>
<dbReference type="SUPFAM" id="SSF55874">
    <property type="entry name" value="ATPase domain of HSP90 chaperone/DNA topoisomerase II/histidine kinase"/>
    <property type="match status" value="1"/>
</dbReference>